<protein>
    <submittedName>
        <fullName evidence="1">Uncharacterized protein</fullName>
    </submittedName>
</protein>
<dbReference type="AlphaFoldDB" id="A0A6J5VGT9"/>
<dbReference type="Proteomes" id="UP000507222">
    <property type="component" value="Unassembled WGS sequence"/>
</dbReference>
<proteinExistence type="predicted"/>
<evidence type="ECO:0000313" key="1">
    <source>
        <dbReference type="EMBL" id="CAB4287471.1"/>
    </source>
</evidence>
<sequence length="59" mass="6475">MDASIYKYMNVDMPCIAFNKSPVWQVPCLGASIPRSEVQSLAAKSEAWTGCYREGVSTS</sequence>
<name>A0A6J5VGT9_PRUAR</name>
<reference evidence="1 2" key="1">
    <citation type="submission" date="2020-05" db="EMBL/GenBank/DDBJ databases">
        <authorList>
            <person name="Campoy J."/>
            <person name="Schneeberger K."/>
            <person name="Spophaly S."/>
        </authorList>
    </citation>
    <scope>NUCLEOTIDE SEQUENCE [LARGE SCALE GENOMIC DNA]</scope>
    <source>
        <strain evidence="1">PruArmRojPasFocal</strain>
    </source>
</reference>
<evidence type="ECO:0000313" key="2">
    <source>
        <dbReference type="Proteomes" id="UP000507222"/>
    </source>
</evidence>
<gene>
    <name evidence="1" type="ORF">CURHAP_LOCUS45413</name>
</gene>
<accession>A0A6J5VGT9</accession>
<dbReference type="EMBL" id="CAEKDK010000007">
    <property type="protein sequence ID" value="CAB4287471.1"/>
    <property type="molecule type" value="Genomic_DNA"/>
</dbReference>
<organism evidence="1 2">
    <name type="scientific">Prunus armeniaca</name>
    <name type="common">Apricot</name>
    <name type="synonym">Armeniaca vulgaris</name>
    <dbReference type="NCBI Taxonomy" id="36596"/>
    <lineage>
        <taxon>Eukaryota</taxon>
        <taxon>Viridiplantae</taxon>
        <taxon>Streptophyta</taxon>
        <taxon>Embryophyta</taxon>
        <taxon>Tracheophyta</taxon>
        <taxon>Spermatophyta</taxon>
        <taxon>Magnoliopsida</taxon>
        <taxon>eudicotyledons</taxon>
        <taxon>Gunneridae</taxon>
        <taxon>Pentapetalae</taxon>
        <taxon>rosids</taxon>
        <taxon>fabids</taxon>
        <taxon>Rosales</taxon>
        <taxon>Rosaceae</taxon>
        <taxon>Amygdaloideae</taxon>
        <taxon>Amygdaleae</taxon>
        <taxon>Prunus</taxon>
    </lineage>
</organism>